<feature type="signal peptide" evidence="1">
    <location>
        <begin position="1"/>
        <end position="28"/>
    </location>
</feature>
<sequence length="104" mass="10801">MFRIARRASVLVLAGVAASLFAAAPAQASIGTCTVTPIGSVTVSAYCSGFAPSSFRAKINCFTADGYRTEWRYGPWRTAGGGTSSVVGCQNGWTRVGQGYDAIP</sequence>
<evidence type="ECO:0000313" key="2">
    <source>
        <dbReference type="EMBL" id="GER99541.1"/>
    </source>
</evidence>
<feature type="chain" id="PRO_5024392650" description="Secreted protein" evidence="1">
    <location>
        <begin position="29"/>
        <end position="104"/>
    </location>
</feature>
<proteinExistence type="predicted"/>
<evidence type="ECO:0008006" key="4">
    <source>
        <dbReference type="Google" id="ProtNLM"/>
    </source>
</evidence>
<organism evidence="2 3">
    <name type="scientific">Acrocarpospora corrugata</name>
    <dbReference type="NCBI Taxonomy" id="35763"/>
    <lineage>
        <taxon>Bacteria</taxon>
        <taxon>Bacillati</taxon>
        <taxon>Actinomycetota</taxon>
        <taxon>Actinomycetes</taxon>
        <taxon>Streptosporangiales</taxon>
        <taxon>Streptosporangiaceae</taxon>
        <taxon>Acrocarpospora</taxon>
    </lineage>
</organism>
<comment type="caution">
    <text evidence="2">The sequence shown here is derived from an EMBL/GenBank/DDBJ whole genome shotgun (WGS) entry which is preliminary data.</text>
</comment>
<evidence type="ECO:0000313" key="3">
    <source>
        <dbReference type="Proteomes" id="UP000334990"/>
    </source>
</evidence>
<dbReference type="EMBL" id="BLAD01000040">
    <property type="protein sequence ID" value="GER99541.1"/>
    <property type="molecule type" value="Genomic_DNA"/>
</dbReference>
<dbReference type="AlphaFoldDB" id="A0A5M3VV35"/>
<gene>
    <name evidence="2" type="ORF">Acor_16050</name>
</gene>
<protein>
    <recommendedName>
        <fullName evidence="4">Secreted protein</fullName>
    </recommendedName>
</protein>
<dbReference type="RefSeq" id="WP_155335925.1">
    <property type="nucleotide sequence ID" value="NZ_BAAABN010000042.1"/>
</dbReference>
<accession>A0A5M3VV35</accession>
<name>A0A5M3VV35_9ACTN</name>
<dbReference type="Proteomes" id="UP000334990">
    <property type="component" value="Unassembled WGS sequence"/>
</dbReference>
<keyword evidence="1" id="KW-0732">Signal</keyword>
<keyword evidence="3" id="KW-1185">Reference proteome</keyword>
<reference evidence="2 3" key="1">
    <citation type="submission" date="2019-10" db="EMBL/GenBank/DDBJ databases">
        <title>Whole genome shotgun sequence of Acrocarpospora corrugata NBRC 13972.</title>
        <authorList>
            <person name="Ichikawa N."/>
            <person name="Kimura A."/>
            <person name="Kitahashi Y."/>
            <person name="Komaki H."/>
            <person name="Oguchi A."/>
        </authorList>
    </citation>
    <scope>NUCLEOTIDE SEQUENCE [LARGE SCALE GENOMIC DNA]</scope>
    <source>
        <strain evidence="2 3">NBRC 13972</strain>
    </source>
</reference>
<evidence type="ECO:0000256" key="1">
    <source>
        <dbReference type="SAM" id="SignalP"/>
    </source>
</evidence>